<keyword evidence="8" id="KW-1185">Reference proteome</keyword>
<keyword evidence="3" id="KW-0520">NAD</keyword>
<dbReference type="EC" id="1.1.1.95" evidence="7"/>
<feature type="domain" description="D-isomer specific 2-hydroxyacid dehydrogenase NAD-binding" evidence="6">
    <location>
        <begin position="106"/>
        <end position="295"/>
    </location>
</feature>
<dbReference type="AlphaFoldDB" id="A0A383U4W6"/>
<dbReference type="PANTHER" id="PTHR42789:SF1">
    <property type="entry name" value="D-ISOMER SPECIFIC 2-HYDROXYACID DEHYDROGENASE FAMILY PROTEIN (AFU_ORTHOLOGUE AFUA_6G10090)"/>
    <property type="match status" value="1"/>
</dbReference>
<evidence type="ECO:0000313" key="8">
    <source>
        <dbReference type="Proteomes" id="UP000262142"/>
    </source>
</evidence>
<dbReference type="InterPro" id="IPR006140">
    <property type="entry name" value="D-isomer_DH_NAD-bd"/>
</dbReference>
<sequence length="318" mass="34844">MNILVNDGISEAGGRLLLDSGFKLFTQKIPQNQLAEFMNKNHIEILLVRSATQVPMELIDAVPSLKLIGRGGVGLDNIDVDFAEQMGIHVIHTPNSSAISVAELVIAHMLALSRNLHDSNRNMPLEGDTEFSQLKRLYANGFELRNKTIGIIGMGVIGKEVAKLAYGMGMKIIGVDSDEEKAEETLEIQFADQQKIKIKIPIFSLDEVLQKADVLSIHTPKADKYIIDEFALTKMKQNAILINTSRGGTVDEKAVIEAIEEGKLRGAAFDVFENEPQPEISLLMHPKLSLSPHIGGSTIDAQQRIGADLAQQIIDIFG</sequence>
<dbReference type="OrthoDB" id="9805416at2"/>
<dbReference type="GO" id="GO:0051287">
    <property type="term" value="F:NAD binding"/>
    <property type="evidence" value="ECO:0007669"/>
    <property type="project" value="InterPro"/>
</dbReference>
<evidence type="ECO:0000256" key="2">
    <source>
        <dbReference type="ARBA" id="ARBA00023002"/>
    </source>
</evidence>
<evidence type="ECO:0000256" key="4">
    <source>
        <dbReference type="RuleBase" id="RU003719"/>
    </source>
</evidence>
<dbReference type="Pfam" id="PF02826">
    <property type="entry name" value="2-Hacid_dh_C"/>
    <property type="match status" value="1"/>
</dbReference>
<dbReference type="SUPFAM" id="SSF51735">
    <property type="entry name" value="NAD(P)-binding Rossmann-fold domains"/>
    <property type="match status" value="1"/>
</dbReference>
<proteinExistence type="inferred from homology"/>
<evidence type="ECO:0000256" key="1">
    <source>
        <dbReference type="ARBA" id="ARBA00005854"/>
    </source>
</evidence>
<keyword evidence="2 4" id="KW-0560">Oxidoreductase</keyword>
<dbReference type="EMBL" id="UNSC01000008">
    <property type="protein sequence ID" value="SZD74181.1"/>
    <property type="molecule type" value="Genomic_DNA"/>
</dbReference>
<dbReference type="Proteomes" id="UP000262142">
    <property type="component" value="Unassembled WGS sequence"/>
</dbReference>
<comment type="similarity">
    <text evidence="1 4">Belongs to the D-isomer specific 2-hydroxyacid dehydrogenase family.</text>
</comment>
<evidence type="ECO:0000313" key="7">
    <source>
        <dbReference type="EMBL" id="SZD74181.1"/>
    </source>
</evidence>
<dbReference type="RefSeq" id="WP_119059794.1">
    <property type="nucleotide sequence ID" value="NZ_UNSC01000008.1"/>
</dbReference>
<feature type="domain" description="D-isomer specific 2-hydroxyacid dehydrogenase catalytic" evidence="5">
    <location>
        <begin position="13"/>
        <end position="317"/>
    </location>
</feature>
<dbReference type="Gene3D" id="3.40.50.720">
    <property type="entry name" value="NAD(P)-binding Rossmann-like Domain"/>
    <property type="match status" value="2"/>
</dbReference>
<evidence type="ECO:0000256" key="3">
    <source>
        <dbReference type="ARBA" id="ARBA00023027"/>
    </source>
</evidence>
<organism evidence="7 8">
    <name type="scientific">Candidatus Ornithobacterium hominis</name>
    <dbReference type="NCBI Taxonomy" id="2497989"/>
    <lineage>
        <taxon>Bacteria</taxon>
        <taxon>Pseudomonadati</taxon>
        <taxon>Bacteroidota</taxon>
        <taxon>Flavobacteriia</taxon>
        <taxon>Flavobacteriales</taxon>
        <taxon>Weeksellaceae</taxon>
        <taxon>Ornithobacterium</taxon>
    </lineage>
</organism>
<dbReference type="SUPFAM" id="SSF52283">
    <property type="entry name" value="Formate/glycerate dehydrogenase catalytic domain-like"/>
    <property type="match status" value="1"/>
</dbReference>
<dbReference type="InterPro" id="IPR006139">
    <property type="entry name" value="D-isomer_2_OHA_DH_cat_dom"/>
</dbReference>
<dbReference type="PANTHER" id="PTHR42789">
    <property type="entry name" value="D-ISOMER SPECIFIC 2-HYDROXYACID DEHYDROGENASE FAMILY PROTEIN (AFU_ORTHOLOGUE AFUA_6G10090)"/>
    <property type="match status" value="1"/>
</dbReference>
<evidence type="ECO:0000259" key="5">
    <source>
        <dbReference type="Pfam" id="PF00389"/>
    </source>
</evidence>
<protein>
    <submittedName>
        <fullName evidence="7">D-3-phosphoglycerate dehydrogenase</fullName>
        <ecNumber evidence="7">1.1.1.95</ecNumber>
    </submittedName>
</protein>
<evidence type="ECO:0000259" key="6">
    <source>
        <dbReference type="Pfam" id="PF02826"/>
    </source>
</evidence>
<dbReference type="InterPro" id="IPR036291">
    <property type="entry name" value="NAD(P)-bd_dom_sf"/>
</dbReference>
<dbReference type="Pfam" id="PF00389">
    <property type="entry name" value="2-Hacid_dh"/>
    <property type="match status" value="1"/>
</dbReference>
<dbReference type="GO" id="GO:0004617">
    <property type="term" value="F:phosphoglycerate dehydrogenase activity"/>
    <property type="evidence" value="ECO:0007669"/>
    <property type="project" value="UniProtKB-EC"/>
</dbReference>
<gene>
    <name evidence="7" type="primary">serA_2</name>
    <name evidence="7" type="ORF">SAMEA104719789_01639</name>
</gene>
<reference evidence="7 8" key="1">
    <citation type="submission" date="2018-09" db="EMBL/GenBank/DDBJ databases">
        <authorList>
            <consortium name="Pathogen Informatics"/>
        </authorList>
    </citation>
    <scope>NUCLEOTIDE SEQUENCE [LARGE SCALE GENOMIC DNA]</scope>
    <source>
        <strain evidence="7 8">OH-22767</strain>
    </source>
</reference>
<accession>A0A383U4W6</accession>
<dbReference type="InterPro" id="IPR050857">
    <property type="entry name" value="D-2-hydroxyacid_DH"/>
</dbReference>
<name>A0A383U4W6_9FLAO</name>